<accession>A0ABP9PIT0</accession>
<protein>
    <submittedName>
        <fullName evidence="2">Uncharacterized protein</fullName>
    </submittedName>
</protein>
<evidence type="ECO:0000313" key="3">
    <source>
        <dbReference type="Proteomes" id="UP001500221"/>
    </source>
</evidence>
<feature type="signal peptide" evidence="1">
    <location>
        <begin position="1"/>
        <end position="27"/>
    </location>
</feature>
<keyword evidence="3" id="KW-1185">Reference proteome</keyword>
<name>A0ABP9PIT0_9ACTN</name>
<dbReference type="Proteomes" id="UP001500221">
    <property type="component" value="Unassembled WGS sequence"/>
</dbReference>
<comment type="caution">
    <text evidence="2">The sequence shown here is derived from an EMBL/GenBank/DDBJ whole genome shotgun (WGS) entry which is preliminary data.</text>
</comment>
<organism evidence="2 3">
    <name type="scientific">Nocardioides marinquilinus</name>
    <dbReference type="NCBI Taxonomy" id="1210400"/>
    <lineage>
        <taxon>Bacteria</taxon>
        <taxon>Bacillati</taxon>
        <taxon>Actinomycetota</taxon>
        <taxon>Actinomycetes</taxon>
        <taxon>Propionibacteriales</taxon>
        <taxon>Nocardioidaceae</taxon>
        <taxon>Nocardioides</taxon>
    </lineage>
</organism>
<dbReference type="EMBL" id="BAABKG010000002">
    <property type="protein sequence ID" value="GAA5146375.1"/>
    <property type="molecule type" value="Genomic_DNA"/>
</dbReference>
<proteinExistence type="predicted"/>
<evidence type="ECO:0000256" key="1">
    <source>
        <dbReference type="SAM" id="SignalP"/>
    </source>
</evidence>
<sequence>MNPHAPRRPARRLAGLLAALAALTALVAPPSSGHSLQAAASPAARPAPGGWERYPAADFVSPRGDLCDFRLRSQVRFDQVYARTTETFANGDPRTQQFSGPLVVSLQNAATGRRLQRDLSGRAVAHYRRDGSFTYVISGPVAVGFHRGDGLPRGYYVLHGRHVVRFAADGRRTIVADHGTEENLCRSLRQR</sequence>
<keyword evidence="1" id="KW-0732">Signal</keyword>
<dbReference type="RefSeq" id="WP_345457003.1">
    <property type="nucleotide sequence ID" value="NZ_BAABKG010000002.1"/>
</dbReference>
<gene>
    <name evidence="2" type="ORF">GCM10023340_17200</name>
</gene>
<evidence type="ECO:0000313" key="2">
    <source>
        <dbReference type="EMBL" id="GAA5146375.1"/>
    </source>
</evidence>
<reference evidence="3" key="1">
    <citation type="journal article" date="2019" name="Int. J. Syst. Evol. Microbiol.">
        <title>The Global Catalogue of Microorganisms (GCM) 10K type strain sequencing project: providing services to taxonomists for standard genome sequencing and annotation.</title>
        <authorList>
            <consortium name="The Broad Institute Genomics Platform"/>
            <consortium name="The Broad Institute Genome Sequencing Center for Infectious Disease"/>
            <person name="Wu L."/>
            <person name="Ma J."/>
        </authorList>
    </citation>
    <scope>NUCLEOTIDE SEQUENCE [LARGE SCALE GENOMIC DNA]</scope>
    <source>
        <strain evidence="3">JCM 18459</strain>
    </source>
</reference>
<feature type="chain" id="PRO_5046065992" evidence="1">
    <location>
        <begin position="28"/>
        <end position="191"/>
    </location>
</feature>